<sequence>MGGRGFFFDARRRTRGGRVRAARLPPLLLLLAAAAPPQEPDRAQSGSRDGTAPPAARADDGRAPAVDLSVVYTAETWRVARGGRRGGGRYLDSLDVALTVDAERVAGWRGVTLFAYGLYNNGASLSGDLVGDAQIVSNIETGVRAARLYEAWGEKRWTGGSLRAGLYDLASEFDRTEAGALFIQSSQGVGADLGQSGRNGPSIFPVTSLAVRAEAALGGGWAARGAVLDGVPGDPDRPRRTRVRLSRGEGALLVGELAWTDARTKVALGGWAYTARFPELGTGPTGAVGARADNRGAYLLLERRIAPSGARDGAGWAAFARVGGANGRVNPIVRYAGAGVVRTGLLRRGRDDQLGLAVARATFGRSYRRAVRGAGGVPSSHETVVELTYRTPLTGWLTLQPDAQLVIDPSGDRRLRDALVLGVRAELGF</sequence>
<protein>
    <submittedName>
        <fullName evidence="4">Carbohydrate porin</fullName>
    </submittedName>
</protein>
<gene>
    <name evidence="4" type="ORF">CKY28_00505</name>
</gene>
<dbReference type="Proteomes" id="UP000218151">
    <property type="component" value="Unassembled WGS sequence"/>
</dbReference>
<name>A0A2A2SJE7_9SPHN</name>
<dbReference type="EMBL" id="NSLI01000001">
    <property type="protein sequence ID" value="PAX09280.1"/>
    <property type="molecule type" value="Genomic_DNA"/>
</dbReference>
<accession>A0A2A2SJE7</accession>
<dbReference type="Pfam" id="PF04966">
    <property type="entry name" value="OprB"/>
    <property type="match status" value="1"/>
</dbReference>
<evidence type="ECO:0000256" key="1">
    <source>
        <dbReference type="ARBA" id="ARBA00008769"/>
    </source>
</evidence>
<dbReference type="PANTHER" id="PTHR37944">
    <property type="entry name" value="PORIN B"/>
    <property type="match status" value="1"/>
</dbReference>
<dbReference type="InterPro" id="IPR038673">
    <property type="entry name" value="OprB_sf"/>
</dbReference>
<reference evidence="5" key="1">
    <citation type="submission" date="2017-09" db="EMBL/GenBank/DDBJ databases">
        <authorList>
            <person name="Feng G."/>
            <person name="Zhu H."/>
        </authorList>
    </citation>
    <scope>NUCLEOTIDE SEQUENCE [LARGE SCALE GENOMIC DNA]</scope>
    <source>
        <strain evidence="5">1PNM-20</strain>
    </source>
</reference>
<dbReference type="InterPro" id="IPR052932">
    <property type="entry name" value="OprB_Porin"/>
</dbReference>
<evidence type="ECO:0000313" key="4">
    <source>
        <dbReference type="EMBL" id="PAX09280.1"/>
    </source>
</evidence>
<organism evidence="4 5">
    <name type="scientific">Sphingomonas lenta</name>
    <dbReference type="NCBI Taxonomy" id="1141887"/>
    <lineage>
        <taxon>Bacteria</taxon>
        <taxon>Pseudomonadati</taxon>
        <taxon>Pseudomonadota</taxon>
        <taxon>Alphaproteobacteria</taxon>
        <taxon>Sphingomonadales</taxon>
        <taxon>Sphingomonadaceae</taxon>
        <taxon>Sphingomonas</taxon>
    </lineage>
</organism>
<dbReference type="AlphaFoldDB" id="A0A2A2SJE7"/>
<comment type="similarity">
    <text evidence="1 2">Belongs to the OprB family.</text>
</comment>
<evidence type="ECO:0000256" key="3">
    <source>
        <dbReference type="SAM" id="MobiDB-lite"/>
    </source>
</evidence>
<dbReference type="GO" id="GO:0015288">
    <property type="term" value="F:porin activity"/>
    <property type="evidence" value="ECO:0007669"/>
    <property type="project" value="InterPro"/>
</dbReference>
<dbReference type="GO" id="GO:0008643">
    <property type="term" value="P:carbohydrate transport"/>
    <property type="evidence" value="ECO:0007669"/>
    <property type="project" value="InterPro"/>
</dbReference>
<dbReference type="GO" id="GO:0016020">
    <property type="term" value="C:membrane"/>
    <property type="evidence" value="ECO:0007669"/>
    <property type="project" value="InterPro"/>
</dbReference>
<feature type="region of interest" description="Disordered" evidence="3">
    <location>
        <begin position="36"/>
        <end position="60"/>
    </location>
</feature>
<dbReference type="Gene3D" id="2.40.160.180">
    <property type="entry name" value="Carbohydrate-selective porin OprB"/>
    <property type="match status" value="1"/>
</dbReference>
<keyword evidence="5" id="KW-1185">Reference proteome</keyword>
<dbReference type="PANTHER" id="PTHR37944:SF1">
    <property type="entry name" value="PORIN B"/>
    <property type="match status" value="1"/>
</dbReference>
<evidence type="ECO:0000313" key="5">
    <source>
        <dbReference type="Proteomes" id="UP000218151"/>
    </source>
</evidence>
<proteinExistence type="inferred from homology"/>
<dbReference type="OrthoDB" id="177316at2"/>
<evidence type="ECO:0000256" key="2">
    <source>
        <dbReference type="RuleBase" id="RU363072"/>
    </source>
</evidence>
<comment type="caution">
    <text evidence="4">The sequence shown here is derived from an EMBL/GenBank/DDBJ whole genome shotgun (WGS) entry which is preliminary data.</text>
</comment>
<dbReference type="InterPro" id="IPR007049">
    <property type="entry name" value="Carb-sel_porin_OprB"/>
</dbReference>